<keyword evidence="11" id="KW-0472">Membrane</keyword>
<dbReference type="GeneID" id="101859909"/>
<evidence type="ECO:0000256" key="6">
    <source>
        <dbReference type="ARBA" id="ARBA00022679"/>
    </source>
</evidence>
<evidence type="ECO:0000256" key="3">
    <source>
        <dbReference type="ARBA" id="ARBA00006462"/>
    </source>
</evidence>
<dbReference type="InterPro" id="IPR003378">
    <property type="entry name" value="Fringe-like_glycosylTrfase"/>
</dbReference>
<evidence type="ECO:0000256" key="7">
    <source>
        <dbReference type="ARBA" id="ARBA00022692"/>
    </source>
</evidence>
<evidence type="ECO:0000256" key="8">
    <source>
        <dbReference type="ARBA" id="ARBA00022741"/>
    </source>
</evidence>
<evidence type="ECO:0000313" key="14">
    <source>
        <dbReference type="RefSeq" id="XP_005113042.2"/>
    </source>
</evidence>
<keyword evidence="9" id="KW-0735">Signal-anchor</keyword>
<keyword evidence="13" id="KW-1185">Reference proteome</keyword>
<evidence type="ECO:0000256" key="5">
    <source>
        <dbReference type="ARBA" id="ARBA00022676"/>
    </source>
</evidence>
<dbReference type="RefSeq" id="XP_005113042.2">
    <property type="nucleotide sequence ID" value="XM_005112985.3"/>
</dbReference>
<reference evidence="14" key="1">
    <citation type="submission" date="2025-08" db="UniProtKB">
        <authorList>
            <consortium name="RefSeq"/>
        </authorList>
    </citation>
    <scope>IDENTIFICATION</scope>
</reference>
<dbReference type="PANTHER" id="PTHR23033">
    <property type="entry name" value="BETA1,3-GALACTOSYLTRANSFERASE"/>
    <property type="match status" value="1"/>
</dbReference>
<keyword evidence="5" id="KW-0328">Glycosyltransferase</keyword>
<evidence type="ECO:0000256" key="1">
    <source>
        <dbReference type="ARBA" id="ARBA00004606"/>
    </source>
</evidence>
<accession>A0ABM0KAR3</accession>
<comment type="pathway">
    <text evidence="2">Protein modification; protein glycosylation.</text>
</comment>
<keyword evidence="7" id="KW-0812">Transmembrane</keyword>
<evidence type="ECO:0000256" key="11">
    <source>
        <dbReference type="ARBA" id="ARBA00023136"/>
    </source>
</evidence>
<dbReference type="PANTHER" id="PTHR23033:SF14">
    <property type="entry name" value="GLYCOPROTEIN-N-ACETYLGALACTOSAMINE 3-BETA-GALACTOSYLTRANSFERASE 1-RELATED"/>
    <property type="match status" value="1"/>
</dbReference>
<dbReference type="Gene3D" id="3.90.550.50">
    <property type="match status" value="1"/>
</dbReference>
<evidence type="ECO:0000256" key="2">
    <source>
        <dbReference type="ARBA" id="ARBA00004922"/>
    </source>
</evidence>
<evidence type="ECO:0000256" key="10">
    <source>
        <dbReference type="ARBA" id="ARBA00022989"/>
    </source>
</evidence>
<evidence type="ECO:0000256" key="4">
    <source>
        <dbReference type="ARBA" id="ARBA00012557"/>
    </source>
</evidence>
<comment type="subcellular location">
    <subcellularLocation>
        <location evidence="1">Membrane</location>
        <topology evidence="1">Single-pass type II membrane protein</topology>
    </subcellularLocation>
</comment>
<keyword evidence="8" id="KW-0547">Nucleotide-binding</keyword>
<keyword evidence="6" id="KW-0808">Transferase</keyword>
<protein>
    <recommendedName>
        <fullName evidence="4">N-acetylgalactosaminide beta-1,3-galactosyltransferase</fullName>
        <ecNumber evidence="4">2.4.1.122</ecNumber>
    </recommendedName>
</protein>
<dbReference type="Proteomes" id="UP000694888">
    <property type="component" value="Unplaced"/>
</dbReference>
<dbReference type="InterPro" id="IPR026050">
    <property type="entry name" value="C1GALT1/C1GALT1_chp1"/>
</dbReference>
<gene>
    <name evidence="14" type="primary">LOC101859909</name>
</gene>
<evidence type="ECO:0000256" key="9">
    <source>
        <dbReference type="ARBA" id="ARBA00022968"/>
    </source>
</evidence>
<name>A0ABM0KAR3_APLCA</name>
<evidence type="ECO:0000313" key="13">
    <source>
        <dbReference type="Proteomes" id="UP000694888"/>
    </source>
</evidence>
<evidence type="ECO:0000259" key="12">
    <source>
        <dbReference type="Pfam" id="PF02434"/>
    </source>
</evidence>
<comment type="similarity">
    <text evidence="3">Belongs to the glycosyltransferase 31 family. Beta3-Gal-T subfamily.</text>
</comment>
<keyword evidence="10" id="KW-1133">Transmembrane helix</keyword>
<dbReference type="EC" id="2.4.1.122" evidence="4"/>
<proteinExistence type="inferred from homology"/>
<dbReference type="Pfam" id="PF02434">
    <property type="entry name" value="Fringe"/>
    <property type="match status" value="1"/>
</dbReference>
<sequence>MWWAMKPLRFLENRWYRSLSTVKTRDFLIGLVIGFFLVCVLTGRNVVSKIPAVHWNVQNPLTGQASMYQSNGALWINRDVYAQSRGGAAEGPPRKNSTRVLIKTEAEYLMEKVRILVWVMTTPKNLATKAAAVKETWGKRCNVLIFFSSVADPSFPTVGLDVADGRSHLTAKTMAAFRYLYDNHFNDADWFMKADDDTFVIPENLRHFLSDKNTSEPIHYGHLFRPNVEQGYYSGGGGYVVSKEALRRFGREAINSTVCPEDGKDEDVDWGLCMERLQVKTSPSVDKEGRTLFHPLAPTLHFLGKQGSWLQRFSAILATGYGVSPEAISFHYVSPEQMRVLTFYLYHWRPYGLLEEHDDVDAQQGNTS</sequence>
<feature type="domain" description="Fringe-like glycosyltransferase" evidence="12">
    <location>
        <begin position="113"/>
        <end position="284"/>
    </location>
</feature>
<organism evidence="13 14">
    <name type="scientific">Aplysia californica</name>
    <name type="common">California sea hare</name>
    <dbReference type="NCBI Taxonomy" id="6500"/>
    <lineage>
        <taxon>Eukaryota</taxon>
        <taxon>Metazoa</taxon>
        <taxon>Spiralia</taxon>
        <taxon>Lophotrochozoa</taxon>
        <taxon>Mollusca</taxon>
        <taxon>Gastropoda</taxon>
        <taxon>Heterobranchia</taxon>
        <taxon>Euthyneura</taxon>
        <taxon>Tectipleura</taxon>
        <taxon>Aplysiida</taxon>
        <taxon>Aplysioidea</taxon>
        <taxon>Aplysiidae</taxon>
        <taxon>Aplysia</taxon>
    </lineage>
</organism>